<dbReference type="Pfam" id="PF03936">
    <property type="entry name" value="Terpene_synth_C"/>
    <property type="match status" value="1"/>
</dbReference>
<dbReference type="Pfam" id="PF01397">
    <property type="entry name" value="Terpene_synth"/>
    <property type="match status" value="2"/>
</dbReference>
<sequence length="886" mass="103959">MTEESSNFQATHVPKFDGDYDHWSMVMKNLIKSKECWSVVESGYPEIHPGEQATATQRKNYDENKLKDLKVLNYLFQSIDKSLRWNKNTPMVGEEVEEDQVMVEEEAEEEVVDHLIKAPLSATNTITKVYYTPELTSNLICVGQLQEKGVTFIFKDGIGKMYHPMKGLLMSSKMTKNRLFPIFADQEEPYRCMQLITGKELWHRRFAHTNHKALRTMQFNSMQTATQENEKSSHEDENEEEQASVATPTRQRSNMNKKQPTWMKDYQTNFAEEDVMAILNKGRVFRLLTWAKSKAEKHIPTLHTLKEGARAMIYKDTENVDNPFKILSLVDDLQKLGVAYHFEDEIRKILKNIIDNYYKSPEKWTKMDLNLKSLGFRLLRQHGYNAPQEIYEDIKDDLGNFKGQLHKEIIGMLNLYEASYHSLEDEQMLDNACDFTTKYLKQSLENIDNQHLSSHWIFRFIEWFHDWRQSAYEKRNSMNPTLLELAKLDFNIYGPSDSPRRFKINYVLIMIAINRWWNETTWDAKLTSLRDRYCYDVYGTLDELEPFTEAIARNRIVACDKVLISKPATMATSVRRSGNYPPSLWSYDHIQSLNSKYTGEKHMPRLHTLKEAVRAMIYKDNENVDNPFKILGLVDDLQRLGVAYHFEDEIRKVLKNIFDNYYKSPENWTKMDLNLKSLGFRVLRQHGYHVPQEIFEDIKDNSGNFKGELQKDIIGMLNLYEASYHSLEDEHLLDDARDFTTKYLKQSLENIADQHLSSLNRWWNKTTWDAKLTSLRDRLVECFMWAVAANSLPPFSPLRRTLAQVIAMTTTIDDIYDVYGTLDELEQFTEAISRWDINSIEELPEYMKICFVGFYNSVNEIAYYTLTDTGTFNLPYLRKAVIIRLP</sequence>
<evidence type="ECO:0000256" key="1">
    <source>
        <dbReference type="ARBA" id="ARBA00001946"/>
    </source>
</evidence>
<dbReference type="GO" id="GO:0016114">
    <property type="term" value="P:terpenoid biosynthetic process"/>
    <property type="evidence" value="ECO:0007669"/>
    <property type="project" value="InterPro"/>
</dbReference>
<dbReference type="Gene3D" id="1.50.10.130">
    <property type="entry name" value="Terpene synthase, N-terminal domain"/>
    <property type="match status" value="2"/>
</dbReference>
<dbReference type="SFLD" id="SFLDG01014">
    <property type="entry name" value="Terpene_Cyclase_Like_1_N-term"/>
    <property type="match status" value="2"/>
</dbReference>
<dbReference type="EMBL" id="JAMZMK010007197">
    <property type="protein sequence ID" value="KAI7745570.1"/>
    <property type="molecule type" value="Genomic_DNA"/>
</dbReference>
<proteinExistence type="predicted"/>
<feature type="domain" description="Terpene synthase N-terminal" evidence="5">
    <location>
        <begin position="585"/>
        <end position="752"/>
    </location>
</feature>
<dbReference type="SUPFAM" id="SSF48576">
    <property type="entry name" value="Terpenoid synthases"/>
    <property type="match status" value="2"/>
</dbReference>
<dbReference type="InterPro" id="IPR008949">
    <property type="entry name" value="Isoprenoid_synthase_dom_sf"/>
</dbReference>
<feature type="compositionally biased region" description="Polar residues" evidence="4">
    <location>
        <begin position="244"/>
        <end position="259"/>
    </location>
</feature>
<evidence type="ECO:0000313" key="7">
    <source>
        <dbReference type="EMBL" id="KAI7745570.1"/>
    </source>
</evidence>
<comment type="caution">
    <text evidence="7">The sequence shown here is derived from an EMBL/GenBank/DDBJ whole genome shotgun (WGS) entry which is preliminary data.</text>
</comment>
<keyword evidence="2" id="KW-0479">Metal-binding</keyword>
<dbReference type="PANTHER" id="PTHR31225">
    <property type="entry name" value="OS04G0344100 PROTEIN-RELATED"/>
    <property type="match status" value="1"/>
</dbReference>
<comment type="cofactor">
    <cofactor evidence="1">
        <name>Mg(2+)</name>
        <dbReference type="ChEBI" id="CHEBI:18420"/>
    </cofactor>
</comment>
<evidence type="ECO:0000313" key="8">
    <source>
        <dbReference type="Proteomes" id="UP001206925"/>
    </source>
</evidence>
<dbReference type="PANTHER" id="PTHR31225:SF9">
    <property type="entry name" value="TERPENE SYNTHASE 10"/>
    <property type="match status" value="1"/>
</dbReference>
<evidence type="ECO:0000256" key="2">
    <source>
        <dbReference type="ARBA" id="ARBA00022723"/>
    </source>
</evidence>
<protein>
    <submittedName>
        <fullName evidence="7">Uncharacterized protein</fullName>
    </submittedName>
</protein>
<gene>
    <name evidence="7" type="ORF">M8C21_001843</name>
</gene>
<accession>A0AAD5GJW1</accession>
<evidence type="ECO:0000259" key="6">
    <source>
        <dbReference type="Pfam" id="PF03936"/>
    </source>
</evidence>
<feature type="region of interest" description="Disordered" evidence="4">
    <location>
        <begin position="223"/>
        <end position="260"/>
    </location>
</feature>
<keyword evidence="3" id="KW-0460">Magnesium</keyword>
<feature type="domain" description="Terpene synthase N-terminal" evidence="5">
    <location>
        <begin position="293"/>
        <end position="448"/>
    </location>
</feature>
<evidence type="ECO:0000259" key="5">
    <source>
        <dbReference type="Pfam" id="PF01397"/>
    </source>
</evidence>
<evidence type="ECO:0000256" key="4">
    <source>
        <dbReference type="SAM" id="MobiDB-lite"/>
    </source>
</evidence>
<dbReference type="InterPro" id="IPR036965">
    <property type="entry name" value="Terpene_synth_N_sf"/>
</dbReference>
<dbReference type="GO" id="GO:0010333">
    <property type="term" value="F:terpene synthase activity"/>
    <property type="evidence" value="ECO:0007669"/>
    <property type="project" value="InterPro"/>
</dbReference>
<reference evidence="7" key="1">
    <citation type="submission" date="2022-06" db="EMBL/GenBank/DDBJ databases">
        <title>Uncovering the hologenomic basis of an extraordinary plant invasion.</title>
        <authorList>
            <person name="Bieker V.C."/>
            <person name="Martin M.D."/>
            <person name="Gilbert T."/>
            <person name="Hodgins K."/>
            <person name="Battlay P."/>
            <person name="Petersen B."/>
            <person name="Wilson J."/>
        </authorList>
    </citation>
    <scope>NUCLEOTIDE SEQUENCE</scope>
    <source>
        <strain evidence="7">AA19_3_7</strain>
        <tissue evidence="7">Leaf</tissue>
    </source>
</reference>
<dbReference type="InterPro" id="IPR008930">
    <property type="entry name" value="Terpenoid_cyclase/PrenylTrfase"/>
</dbReference>
<dbReference type="SUPFAM" id="SSF48239">
    <property type="entry name" value="Terpenoid cyclases/Protein prenyltransferases"/>
    <property type="match status" value="2"/>
</dbReference>
<dbReference type="Proteomes" id="UP001206925">
    <property type="component" value="Unassembled WGS sequence"/>
</dbReference>
<feature type="domain" description="Terpene synthase metal-binding" evidence="6">
    <location>
        <begin position="769"/>
        <end position="881"/>
    </location>
</feature>
<dbReference type="AlphaFoldDB" id="A0AAD5GJW1"/>
<dbReference type="Gene3D" id="1.10.600.10">
    <property type="entry name" value="Farnesyl Diphosphate Synthase"/>
    <property type="match status" value="3"/>
</dbReference>
<dbReference type="InterPro" id="IPR050148">
    <property type="entry name" value="Terpene_synthase-like"/>
</dbReference>
<organism evidence="7 8">
    <name type="scientific">Ambrosia artemisiifolia</name>
    <name type="common">Common ragweed</name>
    <dbReference type="NCBI Taxonomy" id="4212"/>
    <lineage>
        <taxon>Eukaryota</taxon>
        <taxon>Viridiplantae</taxon>
        <taxon>Streptophyta</taxon>
        <taxon>Embryophyta</taxon>
        <taxon>Tracheophyta</taxon>
        <taxon>Spermatophyta</taxon>
        <taxon>Magnoliopsida</taxon>
        <taxon>eudicotyledons</taxon>
        <taxon>Gunneridae</taxon>
        <taxon>Pentapetalae</taxon>
        <taxon>asterids</taxon>
        <taxon>campanulids</taxon>
        <taxon>Asterales</taxon>
        <taxon>Asteraceae</taxon>
        <taxon>Asteroideae</taxon>
        <taxon>Heliantheae alliance</taxon>
        <taxon>Heliantheae</taxon>
        <taxon>Ambrosia</taxon>
    </lineage>
</organism>
<dbReference type="InterPro" id="IPR001906">
    <property type="entry name" value="Terpene_synth_N"/>
</dbReference>
<keyword evidence="8" id="KW-1185">Reference proteome</keyword>
<dbReference type="GO" id="GO:0000287">
    <property type="term" value="F:magnesium ion binding"/>
    <property type="evidence" value="ECO:0007669"/>
    <property type="project" value="InterPro"/>
</dbReference>
<dbReference type="InterPro" id="IPR005630">
    <property type="entry name" value="Terpene_synthase_metal-bd"/>
</dbReference>
<evidence type="ECO:0000256" key="3">
    <source>
        <dbReference type="ARBA" id="ARBA00022842"/>
    </source>
</evidence>
<name>A0AAD5GJW1_AMBAR</name>